<evidence type="ECO:0000313" key="1">
    <source>
        <dbReference type="EMBL" id="OVE53939.1"/>
    </source>
</evidence>
<dbReference type="EMBL" id="MVAG01000193">
    <property type="protein sequence ID" value="OVE53939.1"/>
    <property type="molecule type" value="Genomic_DNA"/>
</dbReference>
<dbReference type="Proteomes" id="UP000196355">
    <property type="component" value="Unassembled WGS sequence"/>
</dbReference>
<keyword evidence="2" id="KW-1185">Reference proteome</keyword>
<name>A0A202BR39_9FLAO</name>
<protein>
    <submittedName>
        <fullName evidence="1">Uncharacterized protein</fullName>
    </submittedName>
</protein>
<dbReference type="AlphaFoldDB" id="A0A202BR39"/>
<gene>
    <name evidence="1" type="ORF">B0E34_20125</name>
</gene>
<proteinExistence type="predicted"/>
<comment type="caution">
    <text evidence="1">The sequence shown here is derived from an EMBL/GenBank/DDBJ whole genome shotgun (WGS) entry which is preliminary data.</text>
</comment>
<organism evidence="1 2">
    <name type="scientific">Chryseobacterium mucoviscidosis</name>
    <dbReference type="NCBI Taxonomy" id="1945581"/>
    <lineage>
        <taxon>Bacteria</taxon>
        <taxon>Pseudomonadati</taxon>
        <taxon>Bacteroidota</taxon>
        <taxon>Flavobacteriia</taxon>
        <taxon>Flavobacteriales</taxon>
        <taxon>Weeksellaceae</taxon>
        <taxon>Chryseobacterium group</taxon>
        <taxon>Chryseobacterium</taxon>
    </lineage>
</organism>
<evidence type="ECO:0000313" key="2">
    <source>
        <dbReference type="Proteomes" id="UP000196355"/>
    </source>
</evidence>
<accession>A0A202BR39</accession>
<reference evidence="2" key="1">
    <citation type="submission" date="2017-02" db="EMBL/GenBank/DDBJ databases">
        <authorList>
            <person name="Tetz G."/>
            <person name="Tetz V."/>
        </authorList>
    </citation>
    <scope>NUCLEOTIDE SEQUENCE [LARGE SCALE GENOMIC DNA]</scope>
    <source>
        <strain evidence="2">VT16-26</strain>
    </source>
</reference>
<sequence>MMKNVIQTQLTNDLKTQIDAKIVELEALFQGKLAALNAEQRKLYGTINEQNKLFVNKVRDYKMNQPQLSADDVDWDEFESDYQARTFLETRKERLASLVYQMESTKILHDYDNYNDALDDYAYSQYKKGREVIGFAEKVADLKQFFPRTAKNNMPEGEK</sequence>